<dbReference type="Gene3D" id="3.10.100.10">
    <property type="entry name" value="Mannose-Binding Protein A, subunit A"/>
    <property type="match status" value="1"/>
</dbReference>
<evidence type="ECO:0000256" key="3">
    <source>
        <dbReference type="SAM" id="Phobius"/>
    </source>
</evidence>
<keyword evidence="3" id="KW-0472">Membrane</keyword>
<evidence type="ECO:0000256" key="1">
    <source>
        <dbReference type="ARBA" id="ARBA00023157"/>
    </source>
</evidence>
<dbReference type="InterPro" id="IPR018378">
    <property type="entry name" value="C-type_lectin_CS"/>
</dbReference>
<dbReference type="PANTHER" id="PTHR22803">
    <property type="entry name" value="MANNOSE, PHOSPHOLIPASE, LECTIN RECEPTOR RELATED"/>
    <property type="match status" value="1"/>
</dbReference>
<evidence type="ECO:0000256" key="2">
    <source>
        <dbReference type="SAM" id="Coils"/>
    </source>
</evidence>
<organism evidence="5 6">
    <name type="scientific">Ataeniobius toweri</name>
    <dbReference type="NCBI Taxonomy" id="208326"/>
    <lineage>
        <taxon>Eukaryota</taxon>
        <taxon>Metazoa</taxon>
        <taxon>Chordata</taxon>
        <taxon>Craniata</taxon>
        <taxon>Vertebrata</taxon>
        <taxon>Euteleostomi</taxon>
        <taxon>Actinopterygii</taxon>
        <taxon>Neopterygii</taxon>
        <taxon>Teleostei</taxon>
        <taxon>Neoteleostei</taxon>
        <taxon>Acanthomorphata</taxon>
        <taxon>Ovalentaria</taxon>
        <taxon>Atherinomorphae</taxon>
        <taxon>Cyprinodontiformes</taxon>
        <taxon>Goodeidae</taxon>
        <taxon>Ataeniobius</taxon>
    </lineage>
</organism>
<dbReference type="Proteomes" id="UP001345963">
    <property type="component" value="Unassembled WGS sequence"/>
</dbReference>
<accession>A0ABU7BHE0</accession>
<protein>
    <recommendedName>
        <fullName evidence="4">C-type lectin domain-containing protein</fullName>
    </recommendedName>
</protein>
<feature type="domain" description="C-type lectin" evidence="4">
    <location>
        <begin position="327"/>
        <end position="442"/>
    </location>
</feature>
<keyword evidence="3" id="KW-1133">Transmembrane helix</keyword>
<evidence type="ECO:0000259" key="4">
    <source>
        <dbReference type="PROSITE" id="PS50041"/>
    </source>
</evidence>
<name>A0ABU7BHE0_9TELE</name>
<evidence type="ECO:0000313" key="5">
    <source>
        <dbReference type="EMBL" id="MED6249015.1"/>
    </source>
</evidence>
<feature type="coiled-coil region" evidence="2">
    <location>
        <begin position="118"/>
        <end position="145"/>
    </location>
</feature>
<sequence>MRTESMELAGTHNPSVCVSAGDLEEDECINAAVGIVLNQPTTPPGPQRKRNNRTPSIIWLLSPVAFCWVVLVIITGLRIHYTSVISAKLKDLEDIKQQLNFLKFPENLKEIVQLTAVNLRLSEENHKLAAEVQILQADLLRLLRKQDTSTKDFREPHFEWTTSMPEEQRYYYITPRPYTNRPRYYITPHPYINRPRYYTTPHPYTNRPRYYITPHPYINRPRYYITPHPYTNRPPYYITPRPYINRPRYYIKPRPYINRPRYYITPRPYINRPRYYIRPNPFNRPHYYYITPRPYTNKPRYFQTSPSYFHGRKKRQTEPCLQGWLHFQSSCYMISSQNYADPKTWNEAREDCRLRDADLVIVRSPEEQDLIYKTSFTGEGTSSYWIGLRMEGGDWKWVNENALTHSYWLQPPAEELNCVTSVKEANGWKSVSCDDKNGWICQQKALSA</sequence>
<keyword evidence="6" id="KW-1185">Reference proteome</keyword>
<dbReference type="SMART" id="SM00034">
    <property type="entry name" value="CLECT"/>
    <property type="match status" value="1"/>
</dbReference>
<dbReference type="Pfam" id="PF00059">
    <property type="entry name" value="Lectin_C"/>
    <property type="match status" value="1"/>
</dbReference>
<dbReference type="PROSITE" id="PS50041">
    <property type="entry name" value="C_TYPE_LECTIN_2"/>
    <property type="match status" value="1"/>
</dbReference>
<dbReference type="PROSITE" id="PS00615">
    <property type="entry name" value="C_TYPE_LECTIN_1"/>
    <property type="match status" value="1"/>
</dbReference>
<dbReference type="InterPro" id="IPR001304">
    <property type="entry name" value="C-type_lectin-like"/>
</dbReference>
<dbReference type="InterPro" id="IPR016187">
    <property type="entry name" value="CTDL_fold"/>
</dbReference>
<gene>
    <name evidence="5" type="ORF">ATANTOWER_008185</name>
</gene>
<reference evidence="5 6" key="1">
    <citation type="submission" date="2021-07" db="EMBL/GenBank/DDBJ databases">
        <authorList>
            <person name="Palmer J.M."/>
        </authorList>
    </citation>
    <scope>NUCLEOTIDE SEQUENCE [LARGE SCALE GENOMIC DNA]</scope>
    <source>
        <strain evidence="5 6">AT_MEX2019</strain>
        <tissue evidence="5">Muscle</tissue>
    </source>
</reference>
<keyword evidence="1" id="KW-1015">Disulfide bond</keyword>
<comment type="caution">
    <text evidence="5">The sequence shown here is derived from an EMBL/GenBank/DDBJ whole genome shotgun (WGS) entry which is preliminary data.</text>
</comment>
<keyword evidence="2" id="KW-0175">Coiled coil</keyword>
<dbReference type="InterPro" id="IPR050111">
    <property type="entry name" value="C-type_lectin/snaclec_domain"/>
</dbReference>
<feature type="transmembrane region" description="Helical" evidence="3">
    <location>
        <begin position="57"/>
        <end position="81"/>
    </location>
</feature>
<keyword evidence="3" id="KW-0812">Transmembrane</keyword>
<proteinExistence type="predicted"/>
<dbReference type="InterPro" id="IPR016186">
    <property type="entry name" value="C-type_lectin-like/link_sf"/>
</dbReference>
<evidence type="ECO:0000313" key="6">
    <source>
        <dbReference type="Proteomes" id="UP001345963"/>
    </source>
</evidence>
<dbReference type="SUPFAM" id="SSF56436">
    <property type="entry name" value="C-type lectin-like"/>
    <property type="match status" value="1"/>
</dbReference>
<dbReference type="EMBL" id="JAHUTI010051144">
    <property type="protein sequence ID" value="MED6249015.1"/>
    <property type="molecule type" value="Genomic_DNA"/>
</dbReference>